<keyword evidence="2" id="KW-0732">Signal</keyword>
<dbReference type="InterPro" id="IPR041437">
    <property type="entry name" value="GH115_C"/>
</dbReference>
<dbReference type="RefSeq" id="WP_282335412.1">
    <property type="nucleotide sequence ID" value="NZ_JASBRG010000007.1"/>
</dbReference>
<reference evidence="5 6" key="1">
    <citation type="submission" date="2023-05" db="EMBL/GenBank/DDBJ databases">
        <title>Genome sequence of Pinibacter sp. MAH-24.</title>
        <authorList>
            <person name="Huq M.A."/>
        </authorList>
    </citation>
    <scope>NUCLEOTIDE SEQUENCE [LARGE SCALE GENOMIC DNA]</scope>
    <source>
        <strain evidence="5 6">MAH-24</strain>
    </source>
</reference>
<dbReference type="InterPro" id="IPR029018">
    <property type="entry name" value="Hex-like_dom2"/>
</dbReference>
<evidence type="ECO:0000259" key="3">
    <source>
        <dbReference type="Pfam" id="PF03629"/>
    </source>
</evidence>
<dbReference type="InterPro" id="IPR042301">
    <property type="entry name" value="GH115_sf"/>
</dbReference>
<feature type="domain" description="Sialate O-acetylesterase" evidence="3">
    <location>
        <begin position="33"/>
        <end position="254"/>
    </location>
</feature>
<dbReference type="GO" id="GO:0016787">
    <property type="term" value="F:hydrolase activity"/>
    <property type="evidence" value="ECO:0007669"/>
    <property type="project" value="UniProtKB-KW"/>
</dbReference>
<evidence type="ECO:0000313" key="5">
    <source>
        <dbReference type="EMBL" id="MDI3321302.1"/>
    </source>
</evidence>
<dbReference type="Gene3D" id="3.30.379.10">
    <property type="entry name" value="Chitobiase/beta-hexosaminidase domain 2-like"/>
    <property type="match status" value="1"/>
</dbReference>
<dbReference type="EMBL" id="JASBRG010000007">
    <property type="protein sequence ID" value="MDI3321302.1"/>
    <property type="molecule type" value="Genomic_DNA"/>
</dbReference>
<dbReference type="Pfam" id="PF03629">
    <property type="entry name" value="SASA"/>
    <property type="match status" value="1"/>
</dbReference>
<dbReference type="InterPro" id="IPR005181">
    <property type="entry name" value="SASA"/>
</dbReference>
<evidence type="ECO:0000256" key="2">
    <source>
        <dbReference type="SAM" id="SignalP"/>
    </source>
</evidence>
<dbReference type="Gene3D" id="1.20.58.2150">
    <property type="match status" value="1"/>
</dbReference>
<feature type="chain" id="PRO_5046548351" evidence="2">
    <location>
        <begin position="26"/>
        <end position="1038"/>
    </location>
</feature>
<keyword evidence="1 5" id="KW-0378">Hydrolase</keyword>
<sequence>MKKQIAIARIVFFIFVSSICWKAQAQKGVDSNTHVYLLIGQSNMAGRGLVDAESKLIDPQIIMLDSQNHWVPATDPVHFDKPKDAGVGPAISFAKTIKGANKKIKIALVPCAWGGSPIKVWEPAASYLNAHPYDDAIKRVKIAMQTGVLKGILWHQGESDNDSANSCVYVEKLVALVNRLRNDLQMPNLPFVAGEIGYFNKKNFINKEINRLPQQVNNTLVVSANGLEHKGDNLHFNTASARELGRRYAAAMLQLHQDNSLAIAEYQSNTSFQLFNKASVASIMVDEKDAKVVSLAAEAFARDVALVSGKQMQLKNRTSSSSIQIIAGTLGNSEAVDALIKEEGIDVSAVKGAWESFLIKVISPTKLLVAGSDARGTAYGIFHLSKLMGVSPWVWWADALPEKKNQLYISGTYTSKAPSVKYRGVFLNDEDWALQPWAAKTFEPETGDIGPKTYAKIFELLLRLRANLIWPAMHPSTKAFYHYPSNIQMAADYAIVVGSSHAEPMLRNNVDEWKEKTMGPFNFLTNHDSMYHYWEERVIQSKGLNAIYTLGLRGVHDGQMLGAKTLQEQKELLGKAMKEQREMLAAHINPIIEKVPQVFIPYKEVQDIYDDGFEVPEDATLVWCDDNYGYIKHFPNEKERAQKGGNGVYYHLSYWGRPHDYLWLASTHPAQLYTQMRMAYDKGAKEMWVANVGDIKPCEYLSELFFDMAWNIDSITNNRKGLEQHLQSWLGREFGTANAKEIASVMNEYYRLAYIRKPEFMGGTRTEESDPKYKVVTDLPWSEDEINQRLKAYDVIDLKVQQLAKSMPVKKQDTWFQLVEYPVRGAAAMNRKLLYAQLARHGKAGWPLSDAAYDTIVTLTNKYNALGNGKWKYMMDFKPRKLEVFDKAIQTHTDKPLVQPLQPLLVLNGADYSSYTGQKPIAYGLGYLGGAVSVAKGSSIQFQVALNKSDSIGIRLALAPNHPVEGTKIRYSIQVDDGPPQTIDYATQGRSEEWKQNVLTNQAIRTTKHFIGKPGKHVVKITAEDDGVSIDQVKIYSE</sequence>
<dbReference type="Gene3D" id="2.60.120.1620">
    <property type="match status" value="1"/>
</dbReference>
<dbReference type="Pfam" id="PF17829">
    <property type="entry name" value="GH115_C"/>
    <property type="match status" value="1"/>
</dbReference>
<evidence type="ECO:0000313" key="6">
    <source>
        <dbReference type="Proteomes" id="UP001226434"/>
    </source>
</evidence>
<organism evidence="5 6">
    <name type="scientific">Pinibacter soli</name>
    <dbReference type="NCBI Taxonomy" id="3044211"/>
    <lineage>
        <taxon>Bacteria</taxon>
        <taxon>Pseudomonadati</taxon>
        <taxon>Bacteroidota</taxon>
        <taxon>Chitinophagia</taxon>
        <taxon>Chitinophagales</taxon>
        <taxon>Chitinophagaceae</taxon>
        <taxon>Pinibacter</taxon>
    </lineage>
</organism>
<dbReference type="Pfam" id="PF15979">
    <property type="entry name" value="Glyco_hydro_115"/>
    <property type="match status" value="1"/>
</dbReference>
<dbReference type="Gene3D" id="3.20.20.520">
    <property type="entry name" value="Glycosyl hydrolase family 115"/>
    <property type="match status" value="1"/>
</dbReference>
<proteinExistence type="predicted"/>
<evidence type="ECO:0000256" key="1">
    <source>
        <dbReference type="ARBA" id="ARBA00022801"/>
    </source>
</evidence>
<dbReference type="Proteomes" id="UP001226434">
    <property type="component" value="Unassembled WGS sequence"/>
</dbReference>
<feature type="signal peptide" evidence="2">
    <location>
        <begin position="1"/>
        <end position="25"/>
    </location>
</feature>
<protein>
    <submittedName>
        <fullName evidence="5">Glycosyl hydrolase 115 family protein</fullName>
    </submittedName>
</protein>
<comment type="caution">
    <text evidence="5">The sequence shown here is derived from an EMBL/GenBank/DDBJ whole genome shotgun (WGS) entry which is preliminary data.</text>
</comment>
<dbReference type="SUPFAM" id="SSF55545">
    <property type="entry name" value="beta-N-acetylhexosaminidase-like domain"/>
    <property type="match status" value="1"/>
</dbReference>
<dbReference type="PANTHER" id="PTHR37842:SF2">
    <property type="entry name" value="GYLCOSYL HYDROLASE 115 C-TERMINAL DOMAIN-CONTAINING PROTEIN"/>
    <property type="match status" value="1"/>
</dbReference>
<gene>
    <name evidence="5" type="ORF">QJ048_16015</name>
</gene>
<dbReference type="Gene3D" id="3.40.50.1110">
    <property type="entry name" value="SGNH hydrolase"/>
    <property type="match status" value="1"/>
</dbReference>
<dbReference type="InterPro" id="IPR031924">
    <property type="entry name" value="GH115"/>
</dbReference>
<dbReference type="PANTHER" id="PTHR37842">
    <property type="match status" value="1"/>
</dbReference>
<dbReference type="SUPFAM" id="SSF52266">
    <property type="entry name" value="SGNH hydrolase"/>
    <property type="match status" value="1"/>
</dbReference>
<keyword evidence="6" id="KW-1185">Reference proteome</keyword>
<dbReference type="InterPro" id="IPR036514">
    <property type="entry name" value="SGNH_hydro_sf"/>
</dbReference>
<feature type="domain" description="Gylcosyl hydrolase 115 C-terminal" evidence="4">
    <location>
        <begin position="935"/>
        <end position="1036"/>
    </location>
</feature>
<evidence type="ECO:0000259" key="4">
    <source>
        <dbReference type="Pfam" id="PF17829"/>
    </source>
</evidence>
<accession>A0ABT6RHK6</accession>
<name>A0ABT6RHK6_9BACT</name>